<evidence type="ECO:0000256" key="9">
    <source>
        <dbReference type="RuleBase" id="RU003662"/>
    </source>
</evidence>
<dbReference type="EMBL" id="JAFBCV010000012">
    <property type="protein sequence ID" value="MBM7840166.1"/>
    <property type="molecule type" value="Genomic_DNA"/>
</dbReference>
<gene>
    <name evidence="8" type="primary">trpA</name>
    <name evidence="10" type="ORF">JOC54_003446</name>
</gene>
<dbReference type="PROSITE" id="PS00167">
    <property type="entry name" value="TRP_SYNTHASE_ALPHA"/>
    <property type="match status" value="1"/>
</dbReference>
<evidence type="ECO:0000256" key="3">
    <source>
        <dbReference type="ARBA" id="ARBA00022605"/>
    </source>
</evidence>
<keyword evidence="6 8" id="KW-0456">Lyase</keyword>
<evidence type="ECO:0000313" key="11">
    <source>
        <dbReference type="Proteomes" id="UP001179280"/>
    </source>
</evidence>
<evidence type="ECO:0000256" key="6">
    <source>
        <dbReference type="ARBA" id="ARBA00023239"/>
    </source>
</evidence>
<dbReference type="PANTHER" id="PTHR43406">
    <property type="entry name" value="TRYPTOPHAN SYNTHASE, ALPHA CHAIN"/>
    <property type="match status" value="1"/>
</dbReference>
<keyword evidence="4 8" id="KW-0822">Tryptophan biosynthesis</keyword>
<evidence type="ECO:0000256" key="7">
    <source>
        <dbReference type="ARBA" id="ARBA00049047"/>
    </source>
</evidence>
<dbReference type="InterPro" id="IPR011060">
    <property type="entry name" value="RibuloseP-bd_barrel"/>
</dbReference>
<evidence type="ECO:0000256" key="2">
    <source>
        <dbReference type="ARBA" id="ARBA00011270"/>
    </source>
</evidence>
<dbReference type="HAMAP" id="MF_00131">
    <property type="entry name" value="Trp_synth_alpha"/>
    <property type="match status" value="1"/>
</dbReference>
<dbReference type="Pfam" id="PF00290">
    <property type="entry name" value="Trp_syntA"/>
    <property type="match status" value="1"/>
</dbReference>
<dbReference type="Proteomes" id="UP001179280">
    <property type="component" value="Unassembled WGS sequence"/>
</dbReference>
<dbReference type="PANTHER" id="PTHR43406:SF1">
    <property type="entry name" value="TRYPTOPHAN SYNTHASE ALPHA CHAIN, CHLOROPLASTIC"/>
    <property type="match status" value="1"/>
</dbReference>
<feature type="active site" description="Proton acceptor" evidence="8">
    <location>
        <position position="56"/>
    </location>
</feature>
<dbReference type="InterPro" id="IPR018204">
    <property type="entry name" value="Trp_synthase_alpha_AS"/>
</dbReference>
<comment type="caution">
    <text evidence="10">The sequence shown here is derived from an EMBL/GenBank/DDBJ whole genome shotgun (WGS) entry which is preliminary data.</text>
</comment>
<sequence>MSERLRKAVTKEKLFIPFITAGDPTIEATIELALSLERAGADVIELGIPYSDPLADGPVIQAASKRALTAGMTFAKALEMVSKLRERGLNAPVILFTYANPLLQYGFTQFVNEASAFGVDGILVPDLPFEESEEFGDICAKEDLALISLVAPTSKERVEKIASSAKGFLYCVSSLGVTGTRNELHPDLKQFLQVVKNSASIPCVVGFGVSQADQVEEINRYADGVVVGSAIVKQIGSLTNELSQPESRSAAVAKVEAFVKQLHQPVASR</sequence>
<evidence type="ECO:0000313" key="10">
    <source>
        <dbReference type="EMBL" id="MBM7840166.1"/>
    </source>
</evidence>
<evidence type="ECO:0000256" key="8">
    <source>
        <dbReference type="HAMAP-Rule" id="MF_00131"/>
    </source>
</evidence>
<proteinExistence type="inferred from homology"/>
<dbReference type="RefSeq" id="WP_204467657.1">
    <property type="nucleotide sequence ID" value="NZ_JAFBCV010000012.1"/>
</dbReference>
<dbReference type="InterPro" id="IPR002028">
    <property type="entry name" value="Trp_synthase_suA"/>
</dbReference>
<dbReference type="GO" id="GO:0004834">
    <property type="term" value="F:tryptophan synthase activity"/>
    <property type="evidence" value="ECO:0007669"/>
    <property type="project" value="UniProtKB-EC"/>
</dbReference>
<keyword evidence="3 8" id="KW-0028">Amino-acid biosynthesis</keyword>
<evidence type="ECO:0000256" key="1">
    <source>
        <dbReference type="ARBA" id="ARBA00004733"/>
    </source>
</evidence>
<dbReference type="CDD" id="cd04724">
    <property type="entry name" value="Tryptophan_synthase_alpha"/>
    <property type="match status" value="1"/>
</dbReference>
<dbReference type="EC" id="4.2.1.20" evidence="8"/>
<dbReference type="SUPFAM" id="SSF51366">
    <property type="entry name" value="Ribulose-phoshate binding barrel"/>
    <property type="match status" value="1"/>
</dbReference>
<comment type="subunit">
    <text evidence="2 8">Tetramer of two alpha and two beta chains.</text>
</comment>
<evidence type="ECO:0000256" key="5">
    <source>
        <dbReference type="ARBA" id="ARBA00023141"/>
    </source>
</evidence>
<name>A0ABS2SY91_9BACI</name>
<comment type="function">
    <text evidence="8">The alpha subunit is responsible for the aldol cleavage of indoleglycerol phosphate to indole and glyceraldehyde 3-phosphate.</text>
</comment>
<keyword evidence="5 8" id="KW-0057">Aromatic amino acid biosynthesis</keyword>
<evidence type="ECO:0000256" key="4">
    <source>
        <dbReference type="ARBA" id="ARBA00022822"/>
    </source>
</evidence>
<comment type="pathway">
    <text evidence="1 8">Amino-acid biosynthesis; L-tryptophan biosynthesis; L-tryptophan from chorismate: step 5/5.</text>
</comment>
<comment type="similarity">
    <text evidence="8 9">Belongs to the TrpA family.</text>
</comment>
<feature type="active site" description="Proton acceptor" evidence="8">
    <location>
        <position position="45"/>
    </location>
</feature>
<dbReference type="Gene3D" id="3.20.20.70">
    <property type="entry name" value="Aldolase class I"/>
    <property type="match status" value="1"/>
</dbReference>
<dbReference type="NCBIfam" id="TIGR00262">
    <property type="entry name" value="trpA"/>
    <property type="match status" value="1"/>
</dbReference>
<organism evidence="10 11">
    <name type="scientific">Shouchella xiaoxiensis</name>
    <dbReference type="NCBI Taxonomy" id="766895"/>
    <lineage>
        <taxon>Bacteria</taxon>
        <taxon>Bacillati</taxon>
        <taxon>Bacillota</taxon>
        <taxon>Bacilli</taxon>
        <taxon>Bacillales</taxon>
        <taxon>Bacillaceae</taxon>
        <taxon>Shouchella</taxon>
    </lineage>
</organism>
<protein>
    <recommendedName>
        <fullName evidence="8">Tryptophan synthase alpha chain</fullName>
        <ecNumber evidence="8">4.2.1.20</ecNumber>
    </recommendedName>
</protein>
<reference evidence="10" key="1">
    <citation type="submission" date="2021-01" db="EMBL/GenBank/DDBJ databases">
        <title>Genomic Encyclopedia of Type Strains, Phase IV (KMG-IV): sequencing the most valuable type-strain genomes for metagenomic binning, comparative biology and taxonomic classification.</title>
        <authorList>
            <person name="Goeker M."/>
        </authorList>
    </citation>
    <scope>NUCLEOTIDE SEQUENCE</scope>
    <source>
        <strain evidence="10">DSM 21943</strain>
    </source>
</reference>
<keyword evidence="11" id="KW-1185">Reference proteome</keyword>
<comment type="catalytic activity">
    <reaction evidence="7 8">
        <text>(1S,2R)-1-C-(indol-3-yl)glycerol 3-phosphate + L-serine = D-glyceraldehyde 3-phosphate + L-tryptophan + H2O</text>
        <dbReference type="Rhea" id="RHEA:10532"/>
        <dbReference type="ChEBI" id="CHEBI:15377"/>
        <dbReference type="ChEBI" id="CHEBI:33384"/>
        <dbReference type="ChEBI" id="CHEBI:57912"/>
        <dbReference type="ChEBI" id="CHEBI:58866"/>
        <dbReference type="ChEBI" id="CHEBI:59776"/>
        <dbReference type="EC" id="4.2.1.20"/>
    </reaction>
</comment>
<dbReference type="InterPro" id="IPR013785">
    <property type="entry name" value="Aldolase_TIM"/>
</dbReference>
<accession>A0ABS2SY91</accession>